<evidence type="ECO:0000313" key="3">
    <source>
        <dbReference type="EMBL" id="SPN73617.1"/>
    </source>
</evidence>
<evidence type="ECO:0000313" key="4">
    <source>
        <dbReference type="Proteomes" id="UP000244926"/>
    </source>
</evidence>
<organism evidence="3 4">
    <name type="scientific">Chlamydia serpentis</name>
    <dbReference type="NCBI Taxonomy" id="1967782"/>
    <lineage>
        <taxon>Bacteria</taxon>
        <taxon>Pseudomonadati</taxon>
        <taxon>Chlamydiota</taxon>
        <taxon>Chlamydiia</taxon>
        <taxon>Chlamydiales</taxon>
        <taxon>Chlamydiaceae</taxon>
        <taxon>Chlamydia/Chlamydophila group</taxon>
        <taxon>Chlamydia</taxon>
    </lineage>
</organism>
<keyword evidence="4" id="KW-1185">Reference proteome</keyword>
<dbReference type="SUPFAM" id="SSF69786">
    <property type="entry name" value="YggU-like"/>
    <property type="match status" value="1"/>
</dbReference>
<dbReference type="InterPro" id="IPR036591">
    <property type="entry name" value="YggU-like_sf"/>
</dbReference>
<dbReference type="Pfam" id="PF02594">
    <property type="entry name" value="DUF167"/>
    <property type="match status" value="1"/>
</dbReference>
<proteinExistence type="inferred from homology"/>
<protein>
    <recommendedName>
        <fullName evidence="2">UPF0235 protein C10C_0451</fullName>
    </recommendedName>
</protein>
<gene>
    <name evidence="3" type="primary">yggU</name>
    <name evidence="3" type="ORF">C10C_0451</name>
</gene>
<evidence type="ECO:0000256" key="2">
    <source>
        <dbReference type="HAMAP-Rule" id="MF_00634"/>
    </source>
</evidence>
<dbReference type="KEGG" id="csee:C10C_0451"/>
<evidence type="ECO:0000256" key="1">
    <source>
        <dbReference type="ARBA" id="ARBA00010364"/>
    </source>
</evidence>
<dbReference type="AlphaFoldDB" id="A0A2R8FBJ7"/>
<accession>A0A2R8FBJ7</accession>
<dbReference type="PANTHER" id="PTHR13420">
    <property type="entry name" value="UPF0235 PROTEIN C15ORF40"/>
    <property type="match status" value="1"/>
</dbReference>
<dbReference type="SMART" id="SM01152">
    <property type="entry name" value="DUF167"/>
    <property type="match status" value="1"/>
</dbReference>
<comment type="similarity">
    <text evidence="1 2">Belongs to the UPF0235 family.</text>
</comment>
<dbReference type="PANTHER" id="PTHR13420:SF7">
    <property type="entry name" value="UPF0235 PROTEIN C15ORF40"/>
    <property type="match status" value="1"/>
</dbReference>
<dbReference type="Gene3D" id="3.30.1200.10">
    <property type="entry name" value="YggU-like"/>
    <property type="match status" value="1"/>
</dbReference>
<dbReference type="InterPro" id="IPR003746">
    <property type="entry name" value="DUF167"/>
</dbReference>
<dbReference type="HAMAP" id="MF_00634">
    <property type="entry name" value="UPF0235"/>
    <property type="match status" value="1"/>
</dbReference>
<dbReference type="EMBL" id="LT993738">
    <property type="protein sequence ID" value="SPN73617.1"/>
    <property type="molecule type" value="Genomic_DNA"/>
</dbReference>
<dbReference type="GO" id="GO:0005737">
    <property type="term" value="C:cytoplasm"/>
    <property type="evidence" value="ECO:0007669"/>
    <property type="project" value="TreeGrafter"/>
</dbReference>
<dbReference type="NCBIfam" id="TIGR00251">
    <property type="entry name" value="DUF167 family protein"/>
    <property type="match status" value="1"/>
</dbReference>
<dbReference type="RefSeq" id="WP_108896574.1">
    <property type="nucleotide sequence ID" value="NZ_LT993738.1"/>
</dbReference>
<reference evidence="4" key="1">
    <citation type="submission" date="2017-11" db="EMBL/GenBank/DDBJ databases">
        <authorList>
            <person name="Seth-Smith MB H."/>
        </authorList>
    </citation>
    <scope>NUCLEOTIDE SEQUENCE [LARGE SCALE GENOMIC DNA]</scope>
</reference>
<name>A0A2R8FBJ7_9CHLA</name>
<dbReference type="Proteomes" id="UP000244926">
    <property type="component" value="Chromosome I"/>
</dbReference>
<dbReference type="NCBIfam" id="NF001887">
    <property type="entry name" value="PRK00647.1"/>
    <property type="match status" value="1"/>
</dbReference>
<sequence length="90" mass="10136">MDNSWVLQVKVTPKARENKIMGFDGEILKVRVTEAPEKGRANDAVISLLAKTLSLPRRDVTLISGESSRNKKFLLPNKVQDIIFSWIKNA</sequence>
<dbReference type="OrthoDB" id="9800587at2"/>